<protein>
    <submittedName>
        <fullName evidence="1">Uncharacterized protein</fullName>
    </submittedName>
</protein>
<keyword evidence="2" id="KW-1185">Reference proteome</keyword>
<dbReference type="AlphaFoldDB" id="A0A1D1VJD4"/>
<dbReference type="Proteomes" id="UP000186922">
    <property type="component" value="Unassembled WGS sequence"/>
</dbReference>
<proteinExistence type="predicted"/>
<dbReference type="EMBL" id="BDGG01000007">
    <property type="protein sequence ID" value="GAV01732.1"/>
    <property type="molecule type" value="Genomic_DNA"/>
</dbReference>
<evidence type="ECO:0000313" key="1">
    <source>
        <dbReference type="EMBL" id="GAV01732.1"/>
    </source>
</evidence>
<evidence type="ECO:0000313" key="2">
    <source>
        <dbReference type="Proteomes" id="UP000186922"/>
    </source>
</evidence>
<comment type="caution">
    <text evidence="1">The sequence shown here is derived from an EMBL/GenBank/DDBJ whole genome shotgun (WGS) entry which is preliminary data.</text>
</comment>
<gene>
    <name evidence="1" type="primary">RvY_12392-1</name>
    <name evidence="1" type="synonym">RvY_12392.1</name>
    <name evidence="1" type="ORF">RvY_12392</name>
</gene>
<sequence length="101" mass="11951">MCCYHCFDDWAHHPQDKSVRRKTWCNLFGVYANPSTPAADRQKVLRDKVLRHEKTPTHTMCTKRDKVMKETQFADLWVVDETIRLELSRKYASTVKVSDLH</sequence>
<accession>A0A1D1VJD4</accession>
<organism evidence="1 2">
    <name type="scientific">Ramazzottius varieornatus</name>
    <name type="common">Water bear</name>
    <name type="synonym">Tardigrade</name>
    <dbReference type="NCBI Taxonomy" id="947166"/>
    <lineage>
        <taxon>Eukaryota</taxon>
        <taxon>Metazoa</taxon>
        <taxon>Ecdysozoa</taxon>
        <taxon>Tardigrada</taxon>
        <taxon>Eutardigrada</taxon>
        <taxon>Parachela</taxon>
        <taxon>Hypsibioidea</taxon>
        <taxon>Ramazzottiidae</taxon>
        <taxon>Ramazzottius</taxon>
    </lineage>
</organism>
<name>A0A1D1VJD4_RAMVA</name>
<reference evidence="1 2" key="1">
    <citation type="journal article" date="2016" name="Nat. Commun.">
        <title>Extremotolerant tardigrade genome and improved radiotolerance of human cultured cells by tardigrade-unique protein.</title>
        <authorList>
            <person name="Hashimoto T."/>
            <person name="Horikawa D.D."/>
            <person name="Saito Y."/>
            <person name="Kuwahara H."/>
            <person name="Kozuka-Hata H."/>
            <person name="Shin-I T."/>
            <person name="Minakuchi Y."/>
            <person name="Ohishi K."/>
            <person name="Motoyama A."/>
            <person name="Aizu T."/>
            <person name="Enomoto A."/>
            <person name="Kondo K."/>
            <person name="Tanaka S."/>
            <person name="Hara Y."/>
            <person name="Koshikawa S."/>
            <person name="Sagara H."/>
            <person name="Miura T."/>
            <person name="Yokobori S."/>
            <person name="Miyagawa K."/>
            <person name="Suzuki Y."/>
            <person name="Kubo T."/>
            <person name="Oyama M."/>
            <person name="Kohara Y."/>
            <person name="Fujiyama A."/>
            <person name="Arakawa K."/>
            <person name="Katayama T."/>
            <person name="Toyoda A."/>
            <person name="Kunieda T."/>
        </authorList>
    </citation>
    <scope>NUCLEOTIDE SEQUENCE [LARGE SCALE GENOMIC DNA]</scope>
    <source>
        <strain evidence="1 2">YOKOZUNA-1</strain>
    </source>
</reference>